<evidence type="ECO:0000256" key="7">
    <source>
        <dbReference type="ARBA" id="ARBA00022792"/>
    </source>
</evidence>
<name>A0A915LCE9_MELJA</name>
<dbReference type="Proteomes" id="UP000887561">
    <property type="component" value="Unplaced"/>
</dbReference>
<keyword evidence="8" id="KW-0067">ATP-binding</keyword>
<dbReference type="GO" id="GO:0005743">
    <property type="term" value="C:mitochondrial inner membrane"/>
    <property type="evidence" value="ECO:0007669"/>
    <property type="project" value="UniProtKB-SubCell"/>
</dbReference>
<evidence type="ECO:0000256" key="17">
    <source>
        <dbReference type="ARBA" id="ARBA00042968"/>
    </source>
</evidence>
<evidence type="ECO:0000256" key="9">
    <source>
        <dbReference type="ARBA" id="ARBA00022946"/>
    </source>
</evidence>
<dbReference type="GO" id="GO:0090374">
    <property type="term" value="P:oligopeptide export from mitochondrion"/>
    <property type="evidence" value="ECO:0007669"/>
    <property type="project" value="TreeGrafter"/>
</dbReference>
<keyword evidence="5 18" id="KW-0812">Transmembrane</keyword>
<keyword evidence="21" id="KW-1185">Reference proteome</keyword>
<reference evidence="22" key="1">
    <citation type="submission" date="2022-11" db="UniProtKB">
        <authorList>
            <consortium name="WormBaseParasite"/>
        </authorList>
    </citation>
    <scope>IDENTIFICATION</scope>
</reference>
<dbReference type="Gene3D" id="1.20.1560.10">
    <property type="entry name" value="ABC transporter type 1, transmembrane domain"/>
    <property type="match status" value="1"/>
</dbReference>
<evidence type="ECO:0000256" key="6">
    <source>
        <dbReference type="ARBA" id="ARBA00022741"/>
    </source>
</evidence>
<evidence type="ECO:0000313" key="21">
    <source>
        <dbReference type="Proteomes" id="UP000887561"/>
    </source>
</evidence>
<dbReference type="Pfam" id="PF00005">
    <property type="entry name" value="ABC_tran"/>
    <property type="match status" value="1"/>
</dbReference>
<keyword evidence="14 18" id="KW-0472">Membrane</keyword>
<dbReference type="GO" id="GO:0015421">
    <property type="term" value="F:ABC-type oligopeptide transporter activity"/>
    <property type="evidence" value="ECO:0007669"/>
    <property type="project" value="TreeGrafter"/>
</dbReference>
<dbReference type="InterPro" id="IPR017871">
    <property type="entry name" value="ABC_transporter-like_CS"/>
</dbReference>
<dbReference type="PROSITE" id="PS00211">
    <property type="entry name" value="ABC_TRANSPORTER_1"/>
    <property type="match status" value="1"/>
</dbReference>
<dbReference type="SUPFAM" id="SSF52540">
    <property type="entry name" value="P-loop containing nucleoside triphosphate hydrolases"/>
    <property type="match status" value="2"/>
</dbReference>
<keyword evidence="4" id="KW-0633">Potassium transport</keyword>
<evidence type="ECO:0000256" key="18">
    <source>
        <dbReference type="SAM" id="Phobius"/>
    </source>
</evidence>
<dbReference type="GO" id="GO:0006813">
    <property type="term" value="P:potassium ion transport"/>
    <property type="evidence" value="ECO:0007669"/>
    <property type="project" value="UniProtKB-KW"/>
</dbReference>
<keyword evidence="3" id="KW-0813">Transport</keyword>
<evidence type="ECO:0000256" key="1">
    <source>
        <dbReference type="ARBA" id="ARBA00004448"/>
    </source>
</evidence>
<dbReference type="Pfam" id="PF00664">
    <property type="entry name" value="ABC_membrane"/>
    <property type="match status" value="1"/>
</dbReference>
<keyword evidence="9" id="KW-0809">Transit peptide</keyword>
<dbReference type="InterPro" id="IPR011527">
    <property type="entry name" value="ABC1_TM_dom"/>
</dbReference>
<evidence type="ECO:0000256" key="3">
    <source>
        <dbReference type="ARBA" id="ARBA00022448"/>
    </source>
</evidence>
<organism evidence="21 22">
    <name type="scientific">Meloidogyne javanica</name>
    <name type="common">Root-knot nematode worm</name>
    <dbReference type="NCBI Taxonomy" id="6303"/>
    <lineage>
        <taxon>Eukaryota</taxon>
        <taxon>Metazoa</taxon>
        <taxon>Ecdysozoa</taxon>
        <taxon>Nematoda</taxon>
        <taxon>Chromadorea</taxon>
        <taxon>Rhabditida</taxon>
        <taxon>Tylenchina</taxon>
        <taxon>Tylenchomorpha</taxon>
        <taxon>Tylenchoidea</taxon>
        <taxon>Meloidogynidae</taxon>
        <taxon>Meloidogyninae</taxon>
        <taxon>Meloidogyne</taxon>
        <taxon>Meloidogyne incognita group</taxon>
    </lineage>
</organism>
<keyword evidence="10" id="KW-0630">Potassium</keyword>
<keyword evidence="6" id="KW-0547">Nucleotide-binding</keyword>
<comment type="subcellular location">
    <subcellularLocation>
        <location evidence="1">Mitochondrion inner membrane</location>
        <topology evidence="1">Multi-pass membrane protein</topology>
    </subcellularLocation>
</comment>
<dbReference type="InterPro" id="IPR039421">
    <property type="entry name" value="Type_1_exporter"/>
</dbReference>
<keyword evidence="7" id="KW-0999">Mitochondrion inner membrane</keyword>
<dbReference type="PROSITE" id="PS50893">
    <property type="entry name" value="ABC_TRANSPORTER_2"/>
    <property type="match status" value="1"/>
</dbReference>
<dbReference type="PANTHER" id="PTHR43394">
    <property type="entry name" value="ATP-DEPENDENT PERMEASE MDL1, MITOCHONDRIAL"/>
    <property type="match status" value="1"/>
</dbReference>
<dbReference type="Gene3D" id="3.40.50.300">
    <property type="entry name" value="P-loop containing nucleotide triphosphate hydrolases"/>
    <property type="match status" value="3"/>
</dbReference>
<dbReference type="AlphaFoldDB" id="A0A915LCE9"/>
<evidence type="ECO:0000256" key="2">
    <source>
        <dbReference type="ARBA" id="ARBA00007577"/>
    </source>
</evidence>
<evidence type="ECO:0000256" key="13">
    <source>
        <dbReference type="ARBA" id="ARBA00023128"/>
    </source>
</evidence>
<evidence type="ECO:0000256" key="4">
    <source>
        <dbReference type="ARBA" id="ARBA00022538"/>
    </source>
</evidence>
<feature type="domain" description="ABC transporter" evidence="19">
    <location>
        <begin position="179"/>
        <end position="409"/>
    </location>
</feature>
<comment type="similarity">
    <text evidence="2">Belongs to the ABC transporter superfamily. ABCB family. Multidrug resistance exporter (TC 3.A.1.201) subfamily.</text>
</comment>
<evidence type="ECO:0000256" key="16">
    <source>
        <dbReference type="ARBA" id="ARBA00041416"/>
    </source>
</evidence>
<keyword evidence="11 18" id="KW-1133">Transmembrane helix</keyword>
<dbReference type="PROSITE" id="PS50929">
    <property type="entry name" value="ABC_TM1F"/>
    <property type="match status" value="1"/>
</dbReference>
<evidence type="ECO:0000256" key="15">
    <source>
        <dbReference type="ARBA" id="ARBA00040439"/>
    </source>
</evidence>
<evidence type="ECO:0000259" key="20">
    <source>
        <dbReference type="PROSITE" id="PS50929"/>
    </source>
</evidence>
<feature type="transmembrane region" description="Helical" evidence="18">
    <location>
        <begin position="6"/>
        <end position="23"/>
    </location>
</feature>
<keyword evidence="13" id="KW-0496">Mitochondrion</keyword>
<dbReference type="InterPro" id="IPR027417">
    <property type="entry name" value="P-loop_NTPase"/>
</dbReference>
<accession>A0A915LCE9</accession>
<feature type="transmembrane region" description="Helical" evidence="18">
    <location>
        <begin position="74"/>
        <end position="102"/>
    </location>
</feature>
<dbReference type="GO" id="GO:0016887">
    <property type="term" value="F:ATP hydrolysis activity"/>
    <property type="evidence" value="ECO:0007669"/>
    <property type="project" value="InterPro"/>
</dbReference>
<dbReference type="GO" id="GO:0005524">
    <property type="term" value="F:ATP binding"/>
    <property type="evidence" value="ECO:0007669"/>
    <property type="project" value="UniProtKB-KW"/>
</dbReference>
<feature type="domain" description="ABC transmembrane type-1" evidence="20">
    <location>
        <begin position="1"/>
        <end position="144"/>
    </location>
</feature>
<evidence type="ECO:0000256" key="12">
    <source>
        <dbReference type="ARBA" id="ARBA00023065"/>
    </source>
</evidence>
<evidence type="ECO:0000259" key="19">
    <source>
        <dbReference type="PROSITE" id="PS50893"/>
    </source>
</evidence>
<evidence type="ECO:0000256" key="8">
    <source>
        <dbReference type="ARBA" id="ARBA00022840"/>
    </source>
</evidence>
<proteinExistence type="inferred from homology"/>
<dbReference type="InterPro" id="IPR003439">
    <property type="entry name" value="ABC_transporter-like_ATP-bd"/>
</dbReference>
<keyword evidence="12" id="KW-0406">Ion transport</keyword>
<evidence type="ECO:0000256" key="10">
    <source>
        <dbReference type="ARBA" id="ARBA00022958"/>
    </source>
</evidence>
<evidence type="ECO:0000256" key="5">
    <source>
        <dbReference type="ARBA" id="ARBA00022692"/>
    </source>
</evidence>
<evidence type="ECO:0000256" key="11">
    <source>
        <dbReference type="ARBA" id="ARBA00022989"/>
    </source>
</evidence>
<dbReference type="SMART" id="SM00382">
    <property type="entry name" value="AAA"/>
    <property type="match status" value="1"/>
</dbReference>
<dbReference type="InterPro" id="IPR036640">
    <property type="entry name" value="ABC1_TM_sf"/>
</dbReference>
<evidence type="ECO:0000313" key="22">
    <source>
        <dbReference type="WBParaSite" id="scaffold10410_cov278.g14778"/>
    </source>
</evidence>
<protein>
    <recommendedName>
        <fullName evidence="15">Mitochondrial potassium channel ATP-binding subunit</fullName>
    </recommendedName>
    <alternativeName>
        <fullName evidence="17">ATP-binding cassette sub-family B member 8, mitochondrial</fullName>
    </alternativeName>
    <alternativeName>
        <fullName evidence="16">Mitochondrial sulfonylurea-receptor</fullName>
    </alternativeName>
</protein>
<evidence type="ECO:0000256" key="14">
    <source>
        <dbReference type="ARBA" id="ARBA00023136"/>
    </source>
</evidence>
<dbReference type="SUPFAM" id="SSF90123">
    <property type="entry name" value="ABC transporter transmembrane region"/>
    <property type="match status" value="1"/>
</dbReference>
<dbReference type="InterPro" id="IPR003593">
    <property type="entry name" value="AAA+_ATPase"/>
</dbReference>
<sequence length="425" mass="45986">MTLFTVGIVPIVVVTGSLFGTILRKLSARAQSQNGIVAGVASEAFQNIRTVKVFAMEEAEQSLYKREVEKTKSLYGQLGLGIGLFQAASNLFLNGLILGVLYGGGQLVVSNVLSPGDLMAFLATAQTIQRSLAQLSFVFGSGIKVWSSCGRIMEILRLDPKYGKSGTFVIPAHSLVGNIELSNIYFSYPTRPGHEVLRGLNMNIGNGQTIAICGSSGAGKSTVAALIERIYEPVAGRIKLDGIELNKLDSKWLRRNIKHAAELANASQFIEQFPEGYDTIVGERGVTLSGGQKQRIAIARALLKNTPILILDEATSALDTESERLVSVMVYIRHITKGDPGRPKGGGIIIHQALNRALKGRTVIVIAHRLSTIRNADSIYVLEGGQVVEKGTHQQLIKNTNGKYYGLVKEQEHFQSSDKERIIGG</sequence>
<dbReference type="PANTHER" id="PTHR43394:SF17">
    <property type="entry name" value="MITOCHONDRIAL POTASSIUM CHANNEL ATP-BINDING SUBUNIT"/>
    <property type="match status" value="1"/>
</dbReference>
<dbReference type="WBParaSite" id="scaffold10410_cov278.g14778">
    <property type="protein sequence ID" value="scaffold10410_cov278.g14778"/>
    <property type="gene ID" value="scaffold10410_cov278.g14778"/>
</dbReference>